<gene>
    <name evidence="1" type="ORF">QAD02_023953</name>
</gene>
<sequence length="138" mass="14968">MTISESTSISTENISKDKLISTDNETMLWLAVRSGNLAAAKHIIEESTSSGLESALRYETWGRSCLHLAVQAGDVEMLRLLLVVGADVDSLDADGFTGLQRAAADRERMQLDVVKVLVRNGADVNRMDIKKGVASPLH</sequence>
<keyword evidence="2" id="KW-1185">Reference proteome</keyword>
<name>A0ACC2PYF0_9HYME</name>
<evidence type="ECO:0000313" key="2">
    <source>
        <dbReference type="Proteomes" id="UP001239111"/>
    </source>
</evidence>
<comment type="caution">
    <text evidence="1">The sequence shown here is derived from an EMBL/GenBank/DDBJ whole genome shotgun (WGS) entry which is preliminary data.</text>
</comment>
<evidence type="ECO:0000313" key="1">
    <source>
        <dbReference type="EMBL" id="KAJ8688158.1"/>
    </source>
</evidence>
<organism evidence="1 2">
    <name type="scientific">Eretmocerus hayati</name>
    <dbReference type="NCBI Taxonomy" id="131215"/>
    <lineage>
        <taxon>Eukaryota</taxon>
        <taxon>Metazoa</taxon>
        <taxon>Ecdysozoa</taxon>
        <taxon>Arthropoda</taxon>
        <taxon>Hexapoda</taxon>
        <taxon>Insecta</taxon>
        <taxon>Pterygota</taxon>
        <taxon>Neoptera</taxon>
        <taxon>Endopterygota</taxon>
        <taxon>Hymenoptera</taxon>
        <taxon>Apocrita</taxon>
        <taxon>Proctotrupomorpha</taxon>
        <taxon>Chalcidoidea</taxon>
        <taxon>Aphelinidae</taxon>
        <taxon>Aphelininae</taxon>
        <taxon>Eretmocerus</taxon>
    </lineage>
</organism>
<feature type="non-terminal residue" evidence="1">
    <location>
        <position position="138"/>
    </location>
</feature>
<dbReference type="Proteomes" id="UP001239111">
    <property type="component" value="Chromosome 1"/>
</dbReference>
<reference evidence="1" key="1">
    <citation type="submission" date="2023-04" db="EMBL/GenBank/DDBJ databases">
        <title>A chromosome-level genome assembly of the parasitoid wasp Eretmocerus hayati.</title>
        <authorList>
            <person name="Zhong Y."/>
            <person name="Liu S."/>
            <person name="Liu Y."/>
        </authorList>
    </citation>
    <scope>NUCLEOTIDE SEQUENCE</scope>
    <source>
        <strain evidence="1">ZJU_SS_LIU_2023</strain>
    </source>
</reference>
<dbReference type="EMBL" id="CM056741">
    <property type="protein sequence ID" value="KAJ8688158.1"/>
    <property type="molecule type" value="Genomic_DNA"/>
</dbReference>
<protein>
    <submittedName>
        <fullName evidence="1">Uncharacterized protein</fullName>
    </submittedName>
</protein>
<proteinExistence type="predicted"/>
<accession>A0ACC2PYF0</accession>